<dbReference type="AlphaFoldDB" id="A0A967KAV7"/>
<dbReference type="Gene3D" id="3.40.1650.10">
    <property type="entry name" value="RbsD-like domain"/>
    <property type="match status" value="1"/>
</dbReference>
<keyword evidence="5" id="KW-1185">Reference proteome</keyword>
<keyword evidence="2" id="KW-0413">Isomerase</keyword>
<dbReference type="EMBL" id="JAAQPH010000015">
    <property type="protein sequence ID" value="NIA70692.1"/>
    <property type="molecule type" value="Genomic_DNA"/>
</dbReference>
<sequence length="148" mass="16027">MLKNIDPILSPDLLQVLAAMGHGDDIAVVDANFPADSVARHTITGKLIRLDGVDAVQAVGAILTVLPLDSFVEAPARRMEIVGAPDELPEVQREVQREIDDAEGQSLPMASIERFAFYEEAKKAYAVVATTEGRAYGCFLLKKGVVFF</sequence>
<dbReference type="InterPro" id="IPR050443">
    <property type="entry name" value="RbsD/FucU_mutarotase"/>
</dbReference>
<proteinExistence type="predicted"/>
<dbReference type="InterPro" id="IPR023750">
    <property type="entry name" value="RbsD-like_sf"/>
</dbReference>
<gene>
    <name evidence="4" type="ORF">HBA54_19010</name>
</gene>
<evidence type="ECO:0000313" key="4">
    <source>
        <dbReference type="EMBL" id="NIA70692.1"/>
    </source>
</evidence>
<evidence type="ECO:0000256" key="2">
    <source>
        <dbReference type="ARBA" id="ARBA00023235"/>
    </source>
</evidence>
<dbReference type="Pfam" id="PF05025">
    <property type="entry name" value="RbsD_FucU"/>
    <property type="match status" value="1"/>
</dbReference>
<comment type="catalytic activity">
    <reaction evidence="1">
        <text>beta-D-ribopyranose = beta-D-ribofuranose</text>
        <dbReference type="Rhea" id="RHEA:25432"/>
        <dbReference type="ChEBI" id="CHEBI:27476"/>
        <dbReference type="ChEBI" id="CHEBI:47002"/>
        <dbReference type="EC" id="5.4.99.62"/>
    </reaction>
</comment>
<dbReference type="GO" id="GO:0062193">
    <property type="term" value="F:D-ribose pyranase activity"/>
    <property type="evidence" value="ECO:0007669"/>
    <property type="project" value="UniProtKB-EC"/>
</dbReference>
<dbReference type="GO" id="GO:0042806">
    <property type="term" value="F:fucose binding"/>
    <property type="evidence" value="ECO:0007669"/>
    <property type="project" value="TreeGrafter"/>
</dbReference>
<evidence type="ECO:0000256" key="3">
    <source>
        <dbReference type="ARBA" id="ARBA00036324"/>
    </source>
</evidence>
<dbReference type="SUPFAM" id="SSF102546">
    <property type="entry name" value="RbsD-like"/>
    <property type="match status" value="1"/>
</dbReference>
<name>A0A967KAV7_9PROT</name>
<evidence type="ECO:0000256" key="1">
    <source>
        <dbReference type="ARBA" id="ARBA00000223"/>
    </source>
</evidence>
<dbReference type="GO" id="GO:0006004">
    <property type="term" value="P:fucose metabolic process"/>
    <property type="evidence" value="ECO:0007669"/>
    <property type="project" value="TreeGrafter"/>
</dbReference>
<reference evidence="4" key="1">
    <citation type="submission" date="2020-03" db="EMBL/GenBank/DDBJ databases">
        <title>Genome of Pelagibius litoralis DSM 21314T.</title>
        <authorList>
            <person name="Wang G."/>
        </authorList>
    </citation>
    <scope>NUCLEOTIDE SEQUENCE</scope>
    <source>
        <strain evidence="4">DSM 21314</strain>
    </source>
</reference>
<dbReference type="InterPro" id="IPR007721">
    <property type="entry name" value="RbsD_FucU"/>
</dbReference>
<dbReference type="Proteomes" id="UP000761264">
    <property type="component" value="Unassembled WGS sequence"/>
</dbReference>
<dbReference type="PANTHER" id="PTHR31690:SF4">
    <property type="entry name" value="FUCOSE MUTAROTASE"/>
    <property type="match status" value="1"/>
</dbReference>
<dbReference type="RefSeq" id="WP_167227555.1">
    <property type="nucleotide sequence ID" value="NZ_JAAQPH010000015.1"/>
</dbReference>
<dbReference type="PANTHER" id="PTHR31690">
    <property type="entry name" value="FUCOSE MUTAROTASE"/>
    <property type="match status" value="1"/>
</dbReference>
<comment type="caution">
    <text evidence="4">The sequence shown here is derived from an EMBL/GenBank/DDBJ whole genome shotgun (WGS) entry which is preliminary data.</text>
</comment>
<protein>
    <submittedName>
        <fullName evidence="4">Ribose ABC transporter</fullName>
    </submittedName>
</protein>
<comment type="catalytic activity">
    <reaction evidence="3">
        <text>alpha-L-fucose = beta-L-fucose</text>
        <dbReference type="Rhea" id="RHEA:25580"/>
        <dbReference type="ChEBI" id="CHEBI:42548"/>
        <dbReference type="ChEBI" id="CHEBI:42589"/>
        <dbReference type="EC" id="5.1.3.29"/>
    </reaction>
</comment>
<accession>A0A967KAV7</accession>
<dbReference type="GO" id="GO:0036373">
    <property type="term" value="F:L-fucose mutarotase activity"/>
    <property type="evidence" value="ECO:0007669"/>
    <property type="project" value="UniProtKB-EC"/>
</dbReference>
<evidence type="ECO:0000313" key="5">
    <source>
        <dbReference type="Proteomes" id="UP000761264"/>
    </source>
</evidence>
<organism evidence="4 5">
    <name type="scientific">Pelagibius litoralis</name>
    <dbReference type="NCBI Taxonomy" id="374515"/>
    <lineage>
        <taxon>Bacteria</taxon>
        <taxon>Pseudomonadati</taxon>
        <taxon>Pseudomonadota</taxon>
        <taxon>Alphaproteobacteria</taxon>
        <taxon>Rhodospirillales</taxon>
        <taxon>Rhodovibrionaceae</taxon>
        <taxon>Pelagibius</taxon>
    </lineage>
</organism>